<proteinExistence type="predicted"/>
<gene>
    <name evidence="6" type="ORF">DDY73_06025</name>
</gene>
<evidence type="ECO:0000256" key="4">
    <source>
        <dbReference type="SAM" id="Phobius"/>
    </source>
</evidence>
<dbReference type="GO" id="GO:0004180">
    <property type="term" value="F:carboxypeptidase activity"/>
    <property type="evidence" value="ECO:0007669"/>
    <property type="project" value="UniProtKB-KW"/>
</dbReference>
<dbReference type="Gene3D" id="3.30.450.330">
    <property type="match status" value="1"/>
</dbReference>
<dbReference type="InterPro" id="IPR012338">
    <property type="entry name" value="Beta-lactam/transpept-like"/>
</dbReference>
<dbReference type="Pfam" id="PF03793">
    <property type="entry name" value="PASTA"/>
    <property type="match status" value="1"/>
</dbReference>
<dbReference type="PANTHER" id="PTHR30627:SF1">
    <property type="entry name" value="PEPTIDOGLYCAN D,D-TRANSPEPTIDASE FTSI"/>
    <property type="match status" value="1"/>
</dbReference>
<dbReference type="Proteomes" id="UP000262954">
    <property type="component" value="Unassembled WGS sequence"/>
</dbReference>
<evidence type="ECO:0000256" key="2">
    <source>
        <dbReference type="ARBA" id="ARBA00022645"/>
    </source>
</evidence>
<organism evidence="6 7">
    <name type="scientific">Coprobacter fastidiosus</name>
    <dbReference type="NCBI Taxonomy" id="1099853"/>
    <lineage>
        <taxon>Bacteria</taxon>
        <taxon>Pseudomonadati</taxon>
        <taxon>Bacteroidota</taxon>
        <taxon>Bacteroidia</taxon>
        <taxon>Bacteroidales</taxon>
        <taxon>Barnesiellaceae</taxon>
        <taxon>Coprobacter</taxon>
    </lineage>
</organism>
<evidence type="ECO:0000259" key="5">
    <source>
        <dbReference type="PROSITE" id="PS51178"/>
    </source>
</evidence>
<dbReference type="CDD" id="cd06575">
    <property type="entry name" value="PASTA_Pbp2x-like_2"/>
    <property type="match status" value="1"/>
</dbReference>
<comment type="caution">
    <text evidence="6">The sequence shown here is derived from an EMBL/GenBank/DDBJ whole genome shotgun (WGS) entry which is preliminary data.</text>
</comment>
<dbReference type="SUPFAM" id="SSF56601">
    <property type="entry name" value="beta-lactamase/transpeptidase-like"/>
    <property type="match status" value="1"/>
</dbReference>
<comment type="subcellular location">
    <subcellularLocation>
        <location evidence="1">Membrane</location>
    </subcellularLocation>
</comment>
<evidence type="ECO:0000256" key="3">
    <source>
        <dbReference type="ARBA" id="ARBA00023136"/>
    </source>
</evidence>
<dbReference type="RefSeq" id="WP_303116145.1">
    <property type="nucleotide sequence ID" value="NZ_CAUGAR010000014.1"/>
</dbReference>
<dbReference type="SUPFAM" id="SSF56519">
    <property type="entry name" value="Penicillin binding protein dimerisation domain"/>
    <property type="match status" value="1"/>
</dbReference>
<protein>
    <submittedName>
        <fullName evidence="6">Penicillin-binding protein</fullName>
    </submittedName>
</protein>
<dbReference type="InterPro" id="IPR005543">
    <property type="entry name" value="PASTA_dom"/>
</dbReference>
<dbReference type="Gene3D" id="3.40.710.10">
    <property type="entry name" value="DD-peptidase/beta-lactamase superfamily"/>
    <property type="match status" value="1"/>
</dbReference>
<keyword evidence="4" id="KW-0812">Transmembrane</keyword>
<feature type="domain" description="PASTA" evidence="5">
    <location>
        <begin position="649"/>
        <end position="707"/>
    </location>
</feature>
<dbReference type="InterPro" id="IPR036138">
    <property type="entry name" value="PBP_dimer_sf"/>
</dbReference>
<dbReference type="PANTHER" id="PTHR30627">
    <property type="entry name" value="PEPTIDOGLYCAN D,D-TRANSPEPTIDASE"/>
    <property type="match status" value="1"/>
</dbReference>
<dbReference type="Pfam" id="PF00905">
    <property type="entry name" value="Transpeptidase"/>
    <property type="match status" value="1"/>
</dbReference>
<reference evidence="6 7" key="1">
    <citation type="journal article" date="2018" name="Nat. Biotechnol.">
        <title>A standardized bacterial taxonomy based on genome phylogeny substantially revises the tree of life.</title>
        <authorList>
            <person name="Parks D.H."/>
            <person name="Chuvochina M."/>
            <person name="Waite D.W."/>
            <person name="Rinke C."/>
            <person name="Skarshewski A."/>
            <person name="Chaumeil P.A."/>
            <person name="Hugenholtz P."/>
        </authorList>
    </citation>
    <scope>NUCLEOTIDE SEQUENCE [LARGE SCALE GENOMIC DNA]</scope>
    <source>
        <strain evidence="6">UBA11482</strain>
    </source>
</reference>
<dbReference type="InterPro" id="IPR050515">
    <property type="entry name" value="Beta-lactam/transpept"/>
</dbReference>
<dbReference type="SMART" id="SM00740">
    <property type="entry name" value="PASTA"/>
    <property type="match status" value="1"/>
</dbReference>
<dbReference type="GO" id="GO:0071555">
    <property type="term" value="P:cell wall organization"/>
    <property type="evidence" value="ECO:0007669"/>
    <property type="project" value="TreeGrafter"/>
</dbReference>
<evidence type="ECO:0000313" key="7">
    <source>
        <dbReference type="Proteomes" id="UP000262954"/>
    </source>
</evidence>
<dbReference type="Gene3D" id="3.90.1310.10">
    <property type="entry name" value="Penicillin-binding protein 2a (Domain 2)"/>
    <property type="match status" value="1"/>
</dbReference>
<dbReference type="PROSITE" id="PS51178">
    <property type="entry name" value="PASTA"/>
    <property type="match status" value="1"/>
</dbReference>
<dbReference type="Gene3D" id="3.30.10.20">
    <property type="match status" value="1"/>
</dbReference>
<evidence type="ECO:0000256" key="1">
    <source>
        <dbReference type="ARBA" id="ARBA00004370"/>
    </source>
</evidence>
<dbReference type="GO" id="GO:0008658">
    <property type="term" value="F:penicillin binding"/>
    <property type="evidence" value="ECO:0007669"/>
    <property type="project" value="InterPro"/>
</dbReference>
<evidence type="ECO:0000313" key="6">
    <source>
        <dbReference type="EMBL" id="HBJ08546.1"/>
    </source>
</evidence>
<dbReference type="InterPro" id="IPR001460">
    <property type="entry name" value="PCN-bd_Tpept"/>
</dbReference>
<dbReference type="Pfam" id="PF03717">
    <property type="entry name" value="PBP_dimer"/>
    <property type="match status" value="1"/>
</dbReference>
<keyword evidence="2" id="KW-0378">Hydrolase</keyword>
<keyword evidence="3 4" id="KW-0472">Membrane</keyword>
<keyword evidence="4" id="KW-1133">Transmembrane helix</keyword>
<dbReference type="EMBL" id="DNWC01000083">
    <property type="protein sequence ID" value="HBJ08546.1"/>
    <property type="molecule type" value="Genomic_DNA"/>
</dbReference>
<dbReference type="SUPFAM" id="SSF54184">
    <property type="entry name" value="Penicillin-binding protein 2x (pbp-2x), c-terminal domain"/>
    <property type="match status" value="1"/>
</dbReference>
<dbReference type="InterPro" id="IPR005311">
    <property type="entry name" value="PBP_dimer"/>
</dbReference>
<name>A0A354M207_9BACT</name>
<accession>A0A354M207</accession>
<keyword evidence="2" id="KW-0645">Protease</keyword>
<sequence length="707" mass="78585">MATDRGNIIFRYIIITLLIVFICCAILYKVGRTAFIDREHWQRKADSLKIENITILPERGNILAEDGRLMASTVPQYYLYIDFKADGLKRDTLMKYITPLSKALSEKLGDRTPAGYEAHLLKGYRSKSRQYPVYRKRVSYTDLKEIKQFPLFRMGPNKSGFYTKQMVRRIKPFGSLASRTIGDIYGEYEKGGKNGIELAYDSLLRGTPGRGTKQKIRGRWVNMTNIEPINGVNIRTTIDIKIQDITEKALVEKLSEIEAESGTAIVMEVATGEIKAITNIGRMPDGTYAETRNHAVADEVEPGSTFKTVSMMVALDAGIIQPDDTVDVGNGIFMYAGSRMTDHNAHRGGYHRISAAQTIWYSSNIGIAKIILKGFEKHPQDFVDRLYAMGLNTPVNLNIPGEGRPKIKHPIKDKNRWYKTTLPWMTFGYEIQIPPIYTLMFYNAIANGGKMIKPIFVKEISKDGVIIETKKTETVNPQICTPKTLAQIQQMLTDVVQKGTAGPVKSDYVKIAGKTGTAQIAQGAAGYRGNGKQHRVSFCGYFPADGTPRYTCMVLVSNPHKGYPSGGSMSGAVVRSIAEQIYAQGLYPSVVVQHPDTLHPLIPYIKNGNFQKLTFACDLLKIQYEDYAKECSWVETANHSNKIILNGIKTPEESIPSVKGMGARDAIYLLEKAGLHVTISGKGKVVGQSIPAGARLIKGQRITLTLK</sequence>
<feature type="transmembrane region" description="Helical" evidence="4">
    <location>
        <begin position="9"/>
        <end position="28"/>
    </location>
</feature>
<dbReference type="GO" id="GO:0005886">
    <property type="term" value="C:plasma membrane"/>
    <property type="evidence" value="ECO:0007669"/>
    <property type="project" value="TreeGrafter"/>
</dbReference>
<dbReference type="AlphaFoldDB" id="A0A354M207"/>
<keyword evidence="2" id="KW-0121">Carboxypeptidase</keyword>